<dbReference type="InterPro" id="IPR031325">
    <property type="entry name" value="RHS_repeat"/>
</dbReference>
<dbReference type="NCBIfam" id="TIGR01643">
    <property type="entry name" value="YD_repeat_2x"/>
    <property type="match status" value="2"/>
</dbReference>
<dbReference type="EMBL" id="CABVIJ010000001">
    <property type="protein sequence ID" value="VVO46245.1"/>
    <property type="molecule type" value="Genomic_DNA"/>
</dbReference>
<comment type="caution">
    <text evidence="3">The sequence shown here is derived from an EMBL/GenBank/DDBJ whole genome shotgun (WGS) entry which is preliminary data.</text>
</comment>
<dbReference type="PANTHER" id="PTHR32305:SF15">
    <property type="entry name" value="PROTEIN RHSA-RELATED"/>
    <property type="match status" value="1"/>
</dbReference>
<feature type="region of interest" description="Disordered" evidence="1">
    <location>
        <begin position="364"/>
        <end position="387"/>
    </location>
</feature>
<dbReference type="InterPro" id="IPR050708">
    <property type="entry name" value="T6SS_VgrG/RHS"/>
</dbReference>
<gene>
    <name evidence="3" type="ORF">PS732_00066</name>
</gene>
<dbReference type="NCBIfam" id="TIGR03696">
    <property type="entry name" value="Rhs_assc_core"/>
    <property type="match status" value="1"/>
</dbReference>
<feature type="compositionally biased region" description="Basic and acidic residues" evidence="1">
    <location>
        <begin position="372"/>
        <end position="387"/>
    </location>
</feature>
<accession>A0ABD7V892</accession>
<dbReference type="Proteomes" id="UP000325779">
    <property type="component" value="Unassembled WGS sequence"/>
</dbReference>
<evidence type="ECO:0008006" key="5">
    <source>
        <dbReference type="Google" id="ProtNLM"/>
    </source>
</evidence>
<keyword evidence="2" id="KW-0472">Membrane</keyword>
<dbReference type="Gene3D" id="2.180.10.10">
    <property type="entry name" value="RHS repeat-associated core"/>
    <property type="match status" value="1"/>
</dbReference>
<sequence>MAHNPMGTDPANYASDPVFNATTQSSNMVNPRTGLFEAYLKMPSVIGNSGSGPIVDMSLFYSPLSNNMFALGDGWEHNFAIYSEEHEKLTLHTGEKLDLKKGEDLKNLVLIAEWGTDGKLTVYRKGGRTEVLTKLGDTDFYLPESLTTDGYNYVTFSWTSTPHVIDWRIYHQIMLLSIQDKTRTLIELNYTLAEDENQPSAPVTVTYWPDDPTETLRYQLTIEDYALRSVKLAEGIEATFGYIDHKNAGWLMNEFKGWEGLVEAIQYDDKGVPFPPPAFGGIPCVEEYKKIPNGGAPTCRASYKYSYNLTDLYYETKKIEPTKATTYRFKILDNEIISETVHFEGIGEYKTDYRISTTENNLQNSRNMTYDSHGESRKIPTHNKLDKNGGLIENRQDGIIKNFTYIDGEKFLSNYISKESTKADTLLDRTLITKTYEYISVSGMSELKPAVIVENFNPFGSPIDRASEIQKIVYYDENDFRKGRQKKVTRTRNQIHEPQRSFVYSLGGPNNTELTIEIIEEVESFDTSTRKSSHTQSVLSGRLIRQVDTNGNRAEYSYDAFGRVTSHILCAQSSTYKQTTTYAYPSPGKVKITEPNGRVLLNEYDGQDRLLREYEYVSAGTQRLNKEISYDDSGRELRSTQYDYQDGTVMVVWSEKKYDPWGEDGGTRHSDGREYFIQYDPIEMVRQEWSGKSTDKHRKITSYNRDETIKKVEWVGQDGKVYQTKIATYDAKNLLQHLRTTGEYGVTNIDYDYDAFGRVLKEDHQEIDNVVLLPPSQNYTYEYAYSRHSPNDDPEHIAIRSGARYQLLGSRLFDQWGRTINRGSAGVTEQYTYEGASPVPTSTTKPDGVVLLHEYIKEFGNKPSKVSTQNGSQQKTFTYAYGQQRVSNASEGEHFLEYTRDRDLKITQQRVQTRPGEEKKLSYSYSPRGRLLSVMDASGKLTKFVYNDKGQRIQCVSPDHSTTFSYTDQGQLREEAVVDTADGAQKTVNVSYTYDAEQRETSRRFMFAGNDQANLEIATAYYADGKIKSVQLKNGADIKGSRSFTYNAGGRLKSCKTTGVWSPLTPKGTPISEEQFAYDIRGNVADCITTFVGGKNTATYSYDRNTGSRLERIKNSHQDYTRDASLYYDKAGRMERDQVGKTYSYDWLGRLIQAGGTRYTYDPTDRLMTYDHGKGEGKRQTLYNELQINGDYALGTNDSNRHLEPGSAACTIQRVRRSGVNRTLFALRDLDGTVWMTHDVQAGTSKFHAYSPYGELFLPEPESLLGAKGELRDAVSGQYPLGAGYRFLDPATRQFNAPDSASPFDAGGPHAYGYCNDGEPVNYHDPSGHFSASRALSNIWGDNLPQPLGLGESGPIMVTAIWSGVGVLMAIMTAGASLVVASLSVAFAVISATMSVISAVIADTNPELSSVLAWGGMVFGMVFGFWTLGSKIVQNAVQFAKCLANTARAIGNSIFQRTATLSSAGKAFLKALGGGTKNMTGAGSLFQSGRFNTKAFTKSFQAFNFEDLNTMASSILGILENIGSSPEPNSDSNSDYTDLLASYRGYGTSLPHGNWAALWTAVR</sequence>
<reference evidence="3 4" key="1">
    <citation type="submission" date="2019-09" db="EMBL/GenBank/DDBJ databases">
        <authorList>
            <person name="Chandra G."/>
            <person name="Truman W A."/>
        </authorList>
    </citation>
    <scope>NUCLEOTIDE SEQUENCE [LARGE SCALE GENOMIC DNA]</scope>
    <source>
        <strain evidence="3">PS732</strain>
    </source>
</reference>
<dbReference type="RefSeq" id="WP_191627756.1">
    <property type="nucleotide sequence ID" value="NZ_CABVIJ010000001.1"/>
</dbReference>
<dbReference type="InterPro" id="IPR006530">
    <property type="entry name" value="YD"/>
</dbReference>
<feature type="transmembrane region" description="Helical" evidence="2">
    <location>
        <begin position="1353"/>
        <end position="1371"/>
    </location>
</feature>
<evidence type="ECO:0000256" key="2">
    <source>
        <dbReference type="SAM" id="Phobius"/>
    </source>
</evidence>
<evidence type="ECO:0000256" key="1">
    <source>
        <dbReference type="SAM" id="MobiDB-lite"/>
    </source>
</evidence>
<proteinExistence type="predicted"/>
<keyword evidence="2" id="KW-1133">Transmembrane helix</keyword>
<feature type="transmembrane region" description="Helical" evidence="2">
    <location>
        <begin position="1408"/>
        <end position="1428"/>
    </location>
</feature>
<evidence type="ECO:0000313" key="3">
    <source>
        <dbReference type="EMBL" id="VVO46245.1"/>
    </source>
</evidence>
<dbReference type="PANTHER" id="PTHR32305">
    <property type="match status" value="1"/>
</dbReference>
<dbReference type="Pfam" id="PF05593">
    <property type="entry name" value="RHS_repeat"/>
    <property type="match status" value="1"/>
</dbReference>
<evidence type="ECO:0000313" key="4">
    <source>
        <dbReference type="Proteomes" id="UP000325779"/>
    </source>
</evidence>
<protein>
    <recommendedName>
        <fullName evidence="5">Type IV secretion protein Rhs</fullName>
    </recommendedName>
</protein>
<name>A0ABD7V892_PSEFL</name>
<dbReference type="InterPro" id="IPR022385">
    <property type="entry name" value="Rhs_assc_core"/>
</dbReference>
<feature type="transmembrane region" description="Helical" evidence="2">
    <location>
        <begin position="1378"/>
        <end position="1402"/>
    </location>
</feature>
<keyword evidence="2" id="KW-0812">Transmembrane</keyword>
<organism evidence="3 4">
    <name type="scientific">Pseudomonas fluorescens</name>
    <dbReference type="NCBI Taxonomy" id="294"/>
    <lineage>
        <taxon>Bacteria</taxon>
        <taxon>Pseudomonadati</taxon>
        <taxon>Pseudomonadota</taxon>
        <taxon>Gammaproteobacteria</taxon>
        <taxon>Pseudomonadales</taxon>
        <taxon>Pseudomonadaceae</taxon>
        <taxon>Pseudomonas</taxon>
    </lineage>
</organism>